<name>A0A9W6U8U1_9STRA</name>
<gene>
    <name evidence="1" type="ORF">Pfra01_000713000</name>
</gene>
<evidence type="ECO:0000313" key="2">
    <source>
        <dbReference type="Proteomes" id="UP001165121"/>
    </source>
</evidence>
<dbReference type="EMBL" id="BSXT01000626">
    <property type="protein sequence ID" value="GMF31286.1"/>
    <property type="molecule type" value="Genomic_DNA"/>
</dbReference>
<accession>A0A9W6U8U1</accession>
<comment type="caution">
    <text evidence="1">The sequence shown here is derived from an EMBL/GenBank/DDBJ whole genome shotgun (WGS) entry which is preliminary data.</text>
</comment>
<organism evidence="1 2">
    <name type="scientific">Phytophthora fragariaefolia</name>
    <dbReference type="NCBI Taxonomy" id="1490495"/>
    <lineage>
        <taxon>Eukaryota</taxon>
        <taxon>Sar</taxon>
        <taxon>Stramenopiles</taxon>
        <taxon>Oomycota</taxon>
        <taxon>Peronosporomycetes</taxon>
        <taxon>Peronosporales</taxon>
        <taxon>Peronosporaceae</taxon>
        <taxon>Phytophthora</taxon>
    </lineage>
</organism>
<dbReference type="AlphaFoldDB" id="A0A9W6U8U1"/>
<sequence length="96" mass="11011">MSLVKMIERIVGTTFQQVRQRFDIAFANISSKAAQACIDKARANLQNLCDNIKFWDDVSEIVDEANTDGDDMRANNEVSSKFKISINWSTNKIYRF</sequence>
<keyword evidence="2" id="KW-1185">Reference proteome</keyword>
<reference evidence="1" key="1">
    <citation type="submission" date="2023-04" db="EMBL/GenBank/DDBJ databases">
        <title>Phytophthora fragariaefolia NBRC 109709.</title>
        <authorList>
            <person name="Ichikawa N."/>
            <person name="Sato H."/>
            <person name="Tonouchi N."/>
        </authorList>
    </citation>
    <scope>NUCLEOTIDE SEQUENCE</scope>
    <source>
        <strain evidence="1">NBRC 109709</strain>
    </source>
</reference>
<evidence type="ECO:0000313" key="1">
    <source>
        <dbReference type="EMBL" id="GMF31286.1"/>
    </source>
</evidence>
<dbReference type="Proteomes" id="UP001165121">
    <property type="component" value="Unassembled WGS sequence"/>
</dbReference>
<protein>
    <submittedName>
        <fullName evidence="1">Unnamed protein product</fullName>
    </submittedName>
</protein>
<proteinExistence type="predicted"/>